<keyword evidence="4" id="KW-1185">Reference proteome</keyword>
<comment type="function">
    <text evidence="1">Has a role in nuclear-cytoplasmic transport of proteins and mRNAs.</text>
</comment>
<dbReference type="InterPro" id="IPR032710">
    <property type="entry name" value="NTF2-like_dom_sf"/>
</dbReference>
<proteinExistence type="predicted"/>
<dbReference type="InterPro" id="IPR018222">
    <property type="entry name" value="Nuclear_transport_factor_2_euk"/>
</dbReference>
<organism evidence="3 4">
    <name type="scientific">Pneumocystis wakefieldiae</name>
    <dbReference type="NCBI Taxonomy" id="38082"/>
    <lineage>
        <taxon>Eukaryota</taxon>
        <taxon>Fungi</taxon>
        <taxon>Dikarya</taxon>
        <taxon>Ascomycota</taxon>
        <taxon>Taphrinomycotina</taxon>
        <taxon>Pneumocystomycetes</taxon>
        <taxon>Pneumocystaceae</taxon>
        <taxon>Pneumocystis</taxon>
    </lineage>
</organism>
<accession>A0A899G514</accession>
<keyword evidence="1" id="KW-0539">Nucleus</keyword>
<dbReference type="PANTHER" id="PTHR12612">
    <property type="entry name" value="NUCLEAR TRANSPORT FACTOR 2"/>
    <property type="match status" value="1"/>
</dbReference>
<dbReference type="Proteomes" id="UP000663699">
    <property type="component" value="Chromosome 11"/>
</dbReference>
<name>A0A899G514_9ASCO</name>
<keyword evidence="1" id="KW-0813">Transport</keyword>
<feature type="domain" description="NTF2" evidence="2">
    <location>
        <begin position="16"/>
        <end position="135"/>
    </location>
</feature>
<protein>
    <recommendedName>
        <fullName evidence="1">NTF2-related export protein</fullName>
    </recommendedName>
</protein>
<dbReference type="GO" id="GO:0005634">
    <property type="term" value="C:nucleus"/>
    <property type="evidence" value="ECO:0007669"/>
    <property type="project" value="UniProtKB-SubCell"/>
</dbReference>
<dbReference type="GO" id="GO:0051028">
    <property type="term" value="P:mRNA transport"/>
    <property type="evidence" value="ECO:0007669"/>
    <property type="project" value="UniProtKB-UniRule"/>
</dbReference>
<dbReference type="PROSITE" id="PS50177">
    <property type="entry name" value="NTF2_DOMAIN"/>
    <property type="match status" value="1"/>
</dbReference>
<dbReference type="GO" id="GO:0015031">
    <property type="term" value="P:protein transport"/>
    <property type="evidence" value="ECO:0007669"/>
    <property type="project" value="UniProtKB-KW"/>
</dbReference>
<dbReference type="InterPro" id="IPR002075">
    <property type="entry name" value="NTF2_dom"/>
</dbReference>
<evidence type="ECO:0000313" key="3">
    <source>
        <dbReference type="EMBL" id="QSL66408.1"/>
    </source>
</evidence>
<dbReference type="GO" id="GO:0005737">
    <property type="term" value="C:cytoplasm"/>
    <property type="evidence" value="ECO:0007669"/>
    <property type="project" value="UniProtKB-SubCell"/>
</dbReference>
<evidence type="ECO:0000313" key="4">
    <source>
        <dbReference type="Proteomes" id="UP000663699"/>
    </source>
</evidence>
<gene>
    <name evidence="3" type="ORF">MERGE_000787</name>
</gene>
<dbReference type="OrthoDB" id="25408at2759"/>
<dbReference type="AlphaFoldDB" id="A0A899G514"/>
<dbReference type="EMBL" id="CP054542">
    <property type="protein sequence ID" value="QSL66408.1"/>
    <property type="molecule type" value="Genomic_DNA"/>
</dbReference>
<sequence length="137" mass="15546">MTMSAYRNLIDIVSKGSESFINIFFKCMDNNRDVLYQFYRPFSTIVWNGNAFVGLSYAEFVKSLPNSHHEVQSLDCHPIISSMNQDGTCAIILVVSGSVRYGNESQLRGFSETFVLKSDLERPGTYYIASNCFRQVV</sequence>
<keyword evidence="1" id="KW-0653">Protein transport</keyword>
<dbReference type="SUPFAM" id="SSF54427">
    <property type="entry name" value="NTF2-like"/>
    <property type="match status" value="1"/>
</dbReference>
<evidence type="ECO:0000259" key="2">
    <source>
        <dbReference type="PROSITE" id="PS50177"/>
    </source>
</evidence>
<reference evidence="3" key="1">
    <citation type="submission" date="2020-06" db="EMBL/GenBank/DDBJ databases">
        <title>Genomes of multiple members of Pneumocystis genus reveal paths to human pathogen Pneumocystis jirovecii.</title>
        <authorList>
            <person name="Cisse O.H."/>
            <person name="Ma L."/>
            <person name="Dekker J."/>
            <person name="Khil P."/>
            <person name="Jo J."/>
            <person name="Brenchley J."/>
            <person name="Blair R."/>
            <person name="Pahar B."/>
            <person name="Chabe M."/>
            <person name="Van Rompay K.A."/>
            <person name="Keesler R."/>
            <person name="Sukura A."/>
            <person name="Hirsch V."/>
            <person name="Kutty G."/>
            <person name="Liu Y."/>
            <person name="Peng L."/>
            <person name="Chen J."/>
            <person name="Song J."/>
            <person name="Weissenbacher-Lang C."/>
            <person name="Xu J."/>
            <person name="Upham N.S."/>
            <person name="Stajich J.E."/>
            <person name="Cuomo C.A."/>
            <person name="Cushion M.T."/>
            <person name="Kovacs J.A."/>
        </authorList>
    </citation>
    <scope>NUCLEOTIDE SEQUENCE</scope>
    <source>
        <strain evidence="3">2A</strain>
    </source>
</reference>
<dbReference type="InterPro" id="IPR045875">
    <property type="entry name" value="NTF2"/>
</dbReference>
<keyword evidence="1" id="KW-0963">Cytoplasm</keyword>
<dbReference type="Pfam" id="PF02136">
    <property type="entry name" value="NTF2"/>
    <property type="match status" value="1"/>
</dbReference>
<comment type="subcellular location">
    <subcellularLocation>
        <location evidence="1">Cytoplasm</location>
    </subcellularLocation>
    <subcellularLocation>
        <location evidence="1">Nucleus</location>
    </subcellularLocation>
</comment>
<evidence type="ECO:0000256" key="1">
    <source>
        <dbReference type="RuleBase" id="RU369002"/>
    </source>
</evidence>
<dbReference type="GO" id="GO:0006913">
    <property type="term" value="P:nucleocytoplasmic transport"/>
    <property type="evidence" value="ECO:0007669"/>
    <property type="project" value="UniProtKB-UniRule"/>
</dbReference>
<dbReference type="Gene3D" id="3.10.450.50">
    <property type="match status" value="1"/>
</dbReference>